<dbReference type="PANTHER" id="PTHR30081:SF1">
    <property type="entry name" value="PROTEIN TRANSLOCASE SUBUNIT SECD"/>
    <property type="match status" value="1"/>
</dbReference>
<feature type="domain" description="Protein export membrane protein SecD/SecF C-terminal" evidence="10">
    <location>
        <begin position="264"/>
        <end position="366"/>
    </location>
</feature>
<dbReference type="Pfam" id="PF22599">
    <property type="entry name" value="SecDF_P1_head"/>
    <property type="match status" value="1"/>
</dbReference>
<evidence type="ECO:0000256" key="2">
    <source>
        <dbReference type="ARBA" id="ARBA00022448"/>
    </source>
</evidence>
<comment type="subcellular location">
    <subcellularLocation>
        <location evidence="1">Cell membrane</location>
        <topology evidence="1">Multi-pass membrane protein</topology>
    </subcellularLocation>
</comment>
<evidence type="ECO:0000256" key="8">
    <source>
        <dbReference type="ARBA" id="ARBA00023136"/>
    </source>
</evidence>
<protein>
    <submittedName>
        <fullName evidence="12">Preprotein translocase subunit SecD</fullName>
    </submittedName>
</protein>
<evidence type="ECO:0000256" key="4">
    <source>
        <dbReference type="ARBA" id="ARBA00022692"/>
    </source>
</evidence>
<reference evidence="12 13" key="1">
    <citation type="journal article" date="2015" name="Nature">
        <title>rRNA introns, odd ribosomes, and small enigmatic genomes across a large radiation of phyla.</title>
        <authorList>
            <person name="Brown C.T."/>
            <person name="Hug L.A."/>
            <person name="Thomas B.C."/>
            <person name="Sharon I."/>
            <person name="Castelle C.J."/>
            <person name="Singh A."/>
            <person name="Wilkins M.J."/>
            <person name="Williams K.H."/>
            <person name="Banfield J.F."/>
        </authorList>
    </citation>
    <scope>NUCLEOTIDE SEQUENCE [LARGE SCALE GENOMIC DNA]</scope>
</reference>
<dbReference type="InterPro" id="IPR054384">
    <property type="entry name" value="SecDF_P1_head"/>
</dbReference>
<dbReference type="AlphaFoldDB" id="A0A0G1QI99"/>
<dbReference type="SUPFAM" id="SSF82866">
    <property type="entry name" value="Multidrug efflux transporter AcrB transmembrane domain"/>
    <property type="match status" value="1"/>
</dbReference>
<keyword evidence="6 9" id="KW-1133">Transmembrane helix</keyword>
<keyword evidence="7" id="KW-0811">Translocation</keyword>
<evidence type="ECO:0000256" key="3">
    <source>
        <dbReference type="ARBA" id="ARBA00022475"/>
    </source>
</evidence>
<keyword evidence="8 9" id="KW-0472">Membrane</keyword>
<evidence type="ECO:0000259" key="11">
    <source>
        <dbReference type="Pfam" id="PF22599"/>
    </source>
</evidence>
<evidence type="ECO:0000256" key="9">
    <source>
        <dbReference type="SAM" id="Phobius"/>
    </source>
</evidence>
<dbReference type="Pfam" id="PF07549">
    <property type="entry name" value="Sec_GG"/>
    <property type="match status" value="1"/>
</dbReference>
<dbReference type="InterPro" id="IPR022646">
    <property type="entry name" value="SecD/SecF_CS"/>
</dbReference>
<keyword evidence="3" id="KW-1003">Cell membrane</keyword>
<dbReference type="Proteomes" id="UP000034644">
    <property type="component" value="Unassembled WGS sequence"/>
</dbReference>
<keyword evidence="5" id="KW-0653">Protein transport</keyword>
<evidence type="ECO:0000259" key="10">
    <source>
        <dbReference type="Pfam" id="PF02355"/>
    </source>
</evidence>
<feature type="transmembrane region" description="Helical" evidence="9">
    <location>
        <begin position="333"/>
        <end position="354"/>
    </location>
</feature>
<feature type="transmembrane region" description="Helical" evidence="9">
    <location>
        <begin position="284"/>
        <end position="302"/>
    </location>
</feature>
<feature type="transmembrane region" description="Helical" evidence="9">
    <location>
        <begin position="307"/>
        <end position="327"/>
    </location>
</feature>
<dbReference type="InterPro" id="IPR055344">
    <property type="entry name" value="SecD_SecF_C_bact"/>
</dbReference>
<dbReference type="InterPro" id="IPR022813">
    <property type="entry name" value="SecD/SecF_arch_bac"/>
</dbReference>
<evidence type="ECO:0000313" key="13">
    <source>
        <dbReference type="Proteomes" id="UP000034644"/>
    </source>
</evidence>
<accession>A0A0G1QI99</accession>
<dbReference type="Gene3D" id="3.30.70.3400">
    <property type="match status" value="2"/>
</dbReference>
<proteinExistence type="predicted"/>
<dbReference type="GO" id="GO:0015450">
    <property type="term" value="F:protein-transporting ATPase activity"/>
    <property type="evidence" value="ECO:0007669"/>
    <property type="project" value="InterPro"/>
</dbReference>
<dbReference type="Gene3D" id="3.30.1360.200">
    <property type="match status" value="1"/>
</dbReference>
<dbReference type="GO" id="GO:0005886">
    <property type="term" value="C:plasma membrane"/>
    <property type="evidence" value="ECO:0007669"/>
    <property type="project" value="UniProtKB-SubCell"/>
</dbReference>
<dbReference type="NCBIfam" id="TIGR01129">
    <property type="entry name" value="secD"/>
    <property type="match status" value="1"/>
</dbReference>
<dbReference type="NCBIfam" id="TIGR00916">
    <property type="entry name" value="2A0604s01"/>
    <property type="match status" value="1"/>
</dbReference>
<organism evidence="12 13">
    <name type="scientific">Candidatus Azambacteria bacterium GW2011_GWA2_45_90</name>
    <dbReference type="NCBI Taxonomy" id="1618614"/>
    <lineage>
        <taxon>Bacteria</taxon>
        <taxon>Candidatus Azamiibacteriota</taxon>
    </lineage>
</organism>
<dbReference type="EMBL" id="LCLO01000033">
    <property type="protein sequence ID" value="KKU17498.1"/>
    <property type="molecule type" value="Genomic_DNA"/>
</dbReference>
<feature type="transmembrane region" description="Helical" evidence="9">
    <location>
        <begin position="27"/>
        <end position="46"/>
    </location>
</feature>
<dbReference type="GO" id="GO:0006886">
    <property type="term" value="P:intracellular protein transport"/>
    <property type="evidence" value="ECO:0007669"/>
    <property type="project" value="InterPro"/>
</dbReference>
<dbReference type="InterPro" id="IPR005791">
    <property type="entry name" value="SecD"/>
</dbReference>
<keyword evidence="2" id="KW-0813">Transport</keyword>
<evidence type="ECO:0000256" key="7">
    <source>
        <dbReference type="ARBA" id="ARBA00023010"/>
    </source>
</evidence>
<evidence type="ECO:0000313" key="12">
    <source>
        <dbReference type="EMBL" id="KKU17498.1"/>
    </source>
</evidence>
<dbReference type="PANTHER" id="PTHR30081">
    <property type="entry name" value="PROTEIN-EXPORT MEMBRANE PROTEIN SEC"/>
    <property type="match status" value="1"/>
</dbReference>
<name>A0A0G1QI99_9BACT</name>
<sequence length="408" mass="45583">MNIFLFPFRAIGRLFYYSPAGKGNSRLRFLVFFIFAIGLAAGFFAYPQAWDKSADYLNSKFNLSVPHFWTKPYSLGLDLQGGTHLVYQADLTNIEKKDYASAMGIKDVNQAIKMIGETPYLEFKEERLEQERNELLEKQKGEIEKMQKGEAPDETILRTDPYFIPTSLTGKYLQRSQLDFDQNTFEPIVTLEFNSEGAALFEEITKRNVGKMVAIYLDGQPISTPKVNEAISGGRAVISGRFAVQEAKELVQRLNAGALPVPISLASQQSVGASLGQDSLRKSLFAGLIGFLVVALFMIIYYRLPGFLAVLALLFYTAVISTLFKLIPVTLSLAGIAGFILSVGMAVDANILIFERMKEERRRGRDLAGSIEEGFSRAWTSIRDSNRTLLRIFVGTRPGQIKWLFGGK</sequence>
<keyword evidence="4 9" id="KW-0812">Transmembrane</keyword>
<dbReference type="Pfam" id="PF02355">
    <property type="entry name" value="SecD_SecF_C"/>
    <property type="match status" value="1"/>
</dbReference>
<evidence type="ECO:0000256" key="6">
    <source>
        <dbReference type="ARBA" id="ARBA00022989"/>
    </source>
</evidence>
<dbReference type="InterPro" id="IPR048634">
    <property type="entry name" value="SecD_SecF_C"/>
</dbReference>
<gene>
    <name evidence="12" type="ORF">UX27_C0033G0003</name>
</gene>
<evidence type="ECO:0000256" key="5">
    <source>
        <dbReference type="ARBA" id="ARBA00022927"/>
    </source>
</evidence>
<feature type="domain" description="SecDF P1 head subdomain" evidence="11">
    <location>
        <begin position="167"/>
        <end position="261"/>
    </location>
</feature>
<dbReference type="PATRIC" id="fig|1618614.3.peg.434"/>
<evidence type="ECO:0000256" key="1">
    <source>
        <dbReference type="ARBA" id="ARBA00004651"/>
    </source>
</evidence>
<comment type="caution">
    <text evidence="12">The sequence shown here is derived from an EMBL/GenBank/DDBJ whole genome shotgun (WGS) entry which is preliminary data.</text>
</comment>